<evidence type="ECO:0000313" key="15">
    <source>
        <dbReference type="Proteomes" id="UP001407405"/>
    </source>
</evidence>
<dbReference type="RefSeq" id="WP_343186186.1">
    <property type="nucleotide sequence ID" value="NZ_JBCITM010000009.1"/>
</dbReference>
<evidence type="ECO:0000256" key="13">
    <source>
        <dbReference type="SAM" id="Coils"/>
    </source>
</evidence>
<evidence type="ECO:0000256" key="8">
    <source>
        <dbReference type="ARBA" id="ARBA00023136"/>
    </source>
</evidence>
<gene>
    <name evidence="12 14" type="primary">atpF</name>
    <name evidence="14" type="ORF">AAIG11_10280</name>
</gene>
<organism evidence="14 15">
    <name type="scientific">Anoxynatronum sibiricum</name>
    <dbReference type="NCBI Taxonomy" id="210623"/>
    <lineage>
        <taxon>Bacteria</taxon>
        <taxon>Bacillati</taxon>
        <taxon>Bacillota</taxon>
        <taxon>Clostridia</taxon>
        <taxon>Eubacteriales</taxon>
        <taxon>Clostridiaceae</taxon>
        <taxon>Anoxynatronum</taxon>
    </lineage>
</organism>
<keyword evidence="6 12" id="KW-1133">Transmembrane helix</keyword>
<comment type="subunit">
    <text evidence="12">F-type ATPases have 2 components, F(1) - the catalytic core - and F(0) - the membrane proton channel. F(1) has five subunits: alpha(3), beta(3), gamma(1), delta(1), epsilon(1). F(0) has three main subunits: a(1), b(2) and c(10-14). The alpha and beta chains form an alternating ring which encloses part of the gamma chain. F(1) is attached to F(0) by a central stalk formed by the gamma and epsilon chains, while a peripheral stalk is formed by the delta and b chains.</text>
</comment>
<dbReference type="InterPro" id="IPR005864">
    <property type="entry name" value="ATP_synth_F0_bsu_bac"/>
</dbReference>
<evidence type="ECO:0000256" key="4">
    <source>
        <dbReference type="ARBA" id="ARBA00022692"/>
    </source>
</evidence>
<evidence type="ECO:0000256" key="10">
    <source>
        <dbReference type="ARBA" id="ARBA00025198"/>
    </source>
</evidence>
<sequence length="251" mass="29808">MNINWFEIIAQMINFFILLFLLQKLFYKPVIKAMDDRQQRIRDNQTKSEEKMKKADELIETYNHNLAELEKEKDRQLEAAKQQAQEKKEELLAVYREEAEQKRSDYRREVEEEQERFIQDLRTSLGHNAVKIAEHILGSFSKEKLSEKVFDSFMKKVAALEEDILREDMASKEERIILISSEALSEQQKESLEKVLQEKVGTYKEISYEVEAELIQGYELKLETLTVHTNVRKYLEEAEKNVQQLIKKRTA</sequence>
<dbReference type="InterPro" id="IPR002146">
    <property type="entry name" value="ATP_synth_b/b'su_bac/chlpt"/>
</dbReference>
<keyword evidence="2 12" id="KW-0813">Transport</keyword>
<comment type="function">
    <text evidence="10 12">F(1)F(0) ATP synthase produces ATP from ADP in the presence of a proton or sodium gradient. F-type ATPases consist of two structural domains, F(1) containing the extramembraneous catalytic core and F(0) containing the membrane proton channel, linked together by a central stalk and a peripheral stalk. During catalysis, ATP synthesis in the catalytic domain of F(1) is coupled via a rotary mechanism of the central stalk subunits to proton translocation.</text>
</comment>
<keyword evidence="13" id="KW-0175">Coiled coil</keyword>
<evidence type="ECO:0000256" key="9">
    <source>
        <dbReference type="ARBA" id="ARBA00023310"/>
    </source>
</evidence>
<keyword evidence="12" id="KW-1003">Cell membrane</keyword>
<keyword evidence="9 12" id="KW-0066">ATP synthesis</keyword>
<protein>
    <recommendedName>
        <fullName evidence="12">ATP synthase subunit b</fullName>
    </recommendedName>
    <alternativeName>
        <fullName evidence="12">ATP synthase F(0) sector subunit b</fullName>
    </alternativeName>
    <alternativeName>
        <fullName evidence="12">ATPase subunit I</fullName>
    </alternativeName>
    <alternativeName>
        <fullName evidence="12">F-type ATPase subunit b</fullName>
        <shortName evidence="12">F-ATPase subunit b</shortName>
    </alternativeName>
</protein>
<evidence type="ECO:0000256" key="7">
    <source>
        <dbReference type="ARBA" id="ARBA00023065"/>
    </source>
</evidence>
<dbReference type="NCBIfam" id="TIGR01144">
    <property type="entry name" value="ATP_synt_b"/>
    <property type="match status" value="1"/>
</dbReference>
<dbReference type="Pfam" id="PF00430">
    <property type="entry name" value="ATP-synt_B"/>
    <property type="match status" value="1"/>
</dbReference>
<feature type="coiled-coil region" evidence="13">
    <location>
        <begin position="52"/>
        <end position="116"/>
    </location>
</feature>
<dbReference type="EMBL" id="JBCITM010000009">
    <property type="protein sequence ID" value="MEN1760864.1"/>
    <property type="molecule type" value="Genomic_DNA"/>
</dbReference>
<evidence type="ECO:0000256" key="12">
    <source>
        <dbReference type="HAMAP-Rule" id="MF_01398"/>
    </source>
</evidence>
<evidence type="ECO:0000256" key="1">
    <source>
        <dbReference type="ARBA" id="ARBA00005513"/>
    </source>
</evidence>
<reference evidence="14 15" key="1">
    <citation type="submission" date="2024-04" db="EMBL/GenBank/DDBJ databases">
        <title>Genome sequencing and metabolic network reconstruction of aminoacids and betaine degradation by Anoxynatronum sibiricum.</title>
        <authorList>
            <person name="Detkova E.N."/>
            <person name="Boltjanskaja Y.V."/>
            <person name="Mardanov A.V."/>
            <person name="Kevbrin V."/>
        </authorList>
    </citation>
    <scope>NUCLEOTIDE SEQUENCE [LARGE SCALE GENOMIC DNA]</scope>
    <source>
        <strain evidence="14 15">Z-7981</strain>
    </source>
</reference>
<feature type="transmembrane region" description="Helical" evidence="12">
    <location>
        <begin position="6"/>
        <end position="27"/>
    </location>
</feature>
<dbReference type="PANTHER" id="PTHR33445">
    <property type="entry name" value="ATP SYNTHASE SUBUNIT B', CHLOROPLASTIC"/>
    <property type="match status" value="1"/>
</dbReference>
<dbReference type="InterPro" id="IPR050059">
    <property type="entry name" value="ATP_synthase_B_chain"/>
</dbReference>
<dbReference type="HAMAP" id="MF_01398">
    <property type="entry name" value="ATP_synth_b_bprime"/>
    <property type="match status" value="1"/>
</dbReference>
<evidence type="ECO:0000256" key="2">
    <source>
        <dbReference type="ARBA" id="ARBA00022448"/>
    </source>
</evidence>
<evidence type="ECO:0000256" key="11">
    <source>
        <dbReference type="ARBA" id="ARBA00037847"/>
    </source>
</evidence>
<keyword evidence="3 12" id="KW-0138">CF(0)</keyword>
<keyword evidence="4 12" id="KW-0812">Transmembrane</keyword>
<evidence type="ECO:0000256" key="5">
    <source>
        <dbReference type="ARBA" id="ARBA00022781"/>
    </source>
</evidence>
<comment type="subcellular location">
    <subcellularLocation>
        <location evidence="12">Cell membrane</location>
        <topology evidence="12">Single-pass membrane protein</topology>
    </subcellularLocation>
    <subcellularLocation>
        <location evidence="11">Endomembrane system</location>
        <topology evidence="11">Single-pass membrane protein</topology>
    </subcellularLocation>
</comment>
<keyword evidence="8 12" id="KW-0472">Membrane</keyword>
<comment type="caution">
    <text evidence="14">The sequence shown here is derived from an EMBL/GenBank/DDBJ whole genome shotgun (WGS) entry which is preliminary data.</text>
</comment>
<comment type="similarity">
    <text evidence="1 12">Belongs to the ATPase B chain family.</text>
</comment>
<evidence type="ECO:0000256" key="6">
    <source>
        <dbReference type="ARBA" id="ARBA00022989"/>
    </source>
</evidence>
<proteinExistence type="inferred from homology"/>
<dbReference type="CDD" id="cd06503">
    <property type="entry name" value="ATP-synt_Fo_b"/>
    <property type="match status" value="1"/>
</dbReference>
<keyword evidence="15" id="KW-1185">Reference proteome</keyword>
<accession>A0ABU9VXK5</accession>
<comment type="function">
    <text evidence="12">Component of the F(0) channel, it forms part of the peripheral stalk, linking F(1) to F(0).</text>
</comment>
<evidence type="ECO:0000313" key="14">
    <source>
        <dbReference type="EMBL" id="MEN1760864.1"/>
    </source>
</evidence>
<evidence type="ECO:0000256" key="3">
    <source>
        <dbReference type="ARBA" id="ARBA00022547"/>
    </source>
</evidence>
<keyword evidence="7 12" id="KW-0406">Ion transport</keyword>
<name>A0ABU9VXK5_9CLOT</name>
<keyword evidence="5 12" id="KW-0375">Hydrogen ion transport</keyword>
<dbReference type="Proteomes" id="UP001407405">
    <property type="component" value="Unassembled WGS sequence"/>
</dbReference>
<dbReference type="PANTHER" id="PTHR33445:SF2">
    <property type="entry name" value="ATP SYNTHASE SUBUNIT B', CHLOROPLASTIC"/>
    <property type="match status" value="1"/>
</dbReference>